<proteinExistence type="predicted"/>
<dbReference type="AlphaFoldDB" id="A0A427XYW5"/>
<evidence type="ECO:0000313" key="2">
    <source>
        <dbReference type="Proteomes" id="UP000279259"/>
    </source>
</evidence>
<keyword evidence="2" id="KW-1185">Reference proteome</keyword>
<accession>A0A427XYW5</accession>
<organism evidence="1 2">
    <name type="scientific">Saitozyma podzolica</name>
    <dbReference type="NCBI Taxonomy" id="1890683"/>
    <lineage>
        <taxon>Eukaryota</taxon>
        <taxon>Fungi</taxon>
        <taxon>Dikarya</taxon>
        <taxon>Basidiomycota</taxon>
        <taxon>Agaricomycotina</taxon>
        <taxon>Tremellomycetes</taxon>
        <taxon>Tremellales</taxon>
        <taxon>Trimorphomycetaceae</taxon>
        <taxon>Saitozyma</taxon>
    </lineage>
</organism>
<dbReference type="PANTHER" id="PTHR31591:SF1">
    <property type="entry name" value="UPF0613 PROTEIN PB24D3.06C"/>
    <property type="match status" value="1"/>
</dbReference>
<gene>
    <name evidence="1" type="ORF">EHS25_005275</name>
</gene>
<dbReference type="Gene3D" id="3.40.50.1820">
    <property type="entry name" value="alpha/beta hydrolase"/>
    <property type="match status" value="1"/>
</dbReference>
<sequence>MSLHGELSTYPVPPGAVPTLFQKKYPYFTTGDTSSSRAVVFIGGLFNGLLDPGYVGVLGERLKEAGWKLVLMHWSGAYEGFMSGSLDRDVNEMNALVEHLVAQGTSTVVLMGHSTGSQDVAHYLSTRSHPRYFAWDPSAGGELWRSKIPVAEELVKAGKGDEALDDDFCRTVGGRMTAYRLFSLLGVGGDDDYFSHDIPNQPDGVHKHPLSLSFGKFSAPALALFSEKDEYVPPTFTYPGDLGGRWAGACPAGLEWKVIPGAGHTVEKAEEREVLAKEVVGWLKRTIERQ</sequence>
<dbReference type="SUPFAM" id="SSF53474">
    <property type="entry name" value="alpha/beta-Hydrolases"/>
    <property type="match status" value="1"/>
</dbReference>
<dbReference type="PANTHER" id="PTHR31591">
    <property type="entry name" value="UPF0613 PROTEIN PB24D3.06C"/>
    <property type="match status" value="1"/>
</dbReference>
<protein>
    <recommendedName>
        <fullName evidence="3">AB hydrolase-1 domain-containing protein</fullName>
    </recommendedName>
</protein>
<comment type="caution">
    <text evidence="1">The sequence shown here is derived from an EMBL/GenBank/DDBJ whole genome shotgun (WGS) entry which is preliminary data.</text>
</comment>
<reference evidence="1 2" key="1">
    <citation type="submission" date="2018-11" db="EMBL/GenBank/DDBJ databases">
        <title>Genome sequence of Saitozyma podzolica DSM 27192.</title>
        <authorList>
            <person name="Aliyu H."/>
            <person name="Gorte O."/>
            <person name="Ochsenreither K."/>
        </authorList>
    </citation>
    <scope>NUCLEOTIDE SEQUENCE [LARGE SCALE GENOMIC DNA]</scope>
    <source>
        <strain evidence="1 2">DSM 27192</strain>
    </source>
</reference>
<dbReference type="InterPro" id="IPR013744">
    <property type="entry name" value="SidJ"/>
</dbReference>
<dbReference type="Proteomes" id="UP000279259">
    <property type="component" value="Unassembled WGS sequence"/>
</dbReference>
<dbReference type="OrthoDB" id="10034502at2759"/>
<dbReference type="EMBL" id="RSCD01000022">
    <property type="protein sequence ID" value="RSH84030.1"/>
    <property type="molecule type" value="Genomic_DNA"/>
</dbReference>
<name>A0A427XYW5_9TREE</name>
<dbReference type="Pfam" id="PF08538">
    <property type="entry name" value="DUF1749"/>
    <property type="match status" value="2"/>
</dbReference>
<dbReference type="InterPro" id="IPR029058">
    <property type="entry name" value="AB_hydrolase_fold"/>
</dbReference>
<evidence type="ECO:0008006" key="3">
    <source>
        <dbReference type="Google" id="ProtNLM"/>
    </source>
</evidence>
<evidence type="ECO:0000313" key="1">
    <source>
        <dbReference type="EMBL" id="RSH84030.1"/>
    </source>
</evidence>